<sequence>MEADETRTAAVCIHPEGEARIVVAARGYVVIVDPASETSRQLYFPEKYKEYPYACIAGAEGAFYIGAGRMFMAIDPFEGKYTDALTPDCGEEIVGFRLAEASDGSVYLTTYPRCLLLRYDPAERTIETVARLDETQKYAGSIACGRDGWVYAGIGTERRDVVAVRPATGERRSFVPAEERTRGAGRVVASLDGRVFGSWSEGEEGEPLWHELSNGEFARIEGAPPPSAYAGEGFRTVHGALPAPWDVESVDLAEREVVVANRENGKRKTIRLHYRSDGANVSPLTLGPDGRVWGTSNHPLQLFAFDPDAGKTTNYGGRAIELGGGGNLCAYASAGTILAGAAYAGGHLHLIDTAKPLQWEEPSARNPKLVASHREVHRPRCALAHSDGAHIVYGGFPDYGFVGGGLCVYDLRTGEDALLTHDRLVPDQSTLCLAEAEGGRLLIGGTSIETPGGAEPKAKEAALYAMDWATRTVVERWTPIPGAREISLLKAYTSHRVIGITSDALLFTFDVRTGETLRTLDLSAWGKVVRDGLAAADDGLFVVAVSGAVCVIEPVALELFKALQPPVPVTAGLAYRGGRAYFASGSELCSIHVRKL</sequence>
<evidence type="ECO:0008006" key="3">
    <source>
        <dbReference type="Google" id="ProtNLM"/>
    </source>
</evidence>
<dbReference type="InterPro" id="IPR011047">
    <property type="entry name" value="Quinoprotein_ADH-like_sf"/>
</dbReference>
<dbReference type="InterPro" id="IPR015943">
    <property type="entry name" value="WD40/YVTN_repeat-like_dom_sf"/>
</dbReference>
<organism evidence="1 2">
    <name type="scientific">Paenibacillus antri</name>
    <dbReference type="NCBI Taxonomy" id="2582848"/>
    <lineage>
        <taxon>Bacteria</taxon>
        <taxon>Bacillati</taxon>
        <taxon>Bacillota</taxon>
        <taxon>Bacilli</taxon>
        <taxon>Bacillales</taxon>
        <taxon>Paenibacillaceae</taxon>
        <taxon>Paenibacillus</taxon>
    </lineage>
</organism>
<evidence type="ECO:0000313" key="2">
    <source>
        <dbReference type="Proteomes" id="UP000309676"/>
    </source>
</evidence>
<dbReference type="Proteomes" id="UP000309676">
    <property type="component" value="Unassembled WGS sequence"/>
</dbReference>
<dbReference type="OrthoDB" id="2488082at2"/>
<evidence type="ECO:0000313" key="1">
    <source>
        <dbReference type="EMBL" id="TLS52060.1"/>
    </source>
</evidence>
<dbReference type="Gene3D" id="2.130.10.10">
    <property type="entry name" value="YVTN repeat-like/Quinoprotein amine dehydrogenase"/>
    <property type="match status" value="1"/>
</dbReference>
<reference evidence="1 2" key="1">
    <citation type="submission" date="2019-05" db="EMBL/GenBank/DDBJ databases">
        <authorList>
            <person name="Narsing Rao M.P."/>
            <person name="Li W.J."/>
        </authorList>
    </citation>
    <scope>NUCLEOTIDE SEQUENCE [LARGE SCALE GENOMIC DNA]</scope>
    <source>
        <strain evidence="1 2">SYSU_K30003</strain>
    </source>
</reference>
<dbReference type="AlphaFoldDB" id="A0A5R9GD93"/>
<name>A0A5R9GD93_9BACL</name>
<dbReference type="RefSeq" id="WP_138194304.1">
    <property type="nucleotide sequence ID" value="NZ_VCIW01000006.1"/>
</dbReference>
<comment type="caution">
    <text evidence="1">The sequence shown here is derived from an EMBL/GenBank/DDBJ whole genome shotgun (WGS) entry which is preliminary data.</text>
</comment>
<accession>A0A5R9GD93</accession>
<dbReference type="SUPFAM" id="SSF101898">
    <property type="entry name" value="NHL repeat"/>
    <property type="match status" value="1"/>
</dbReference>
<keyword evidence="2" id="KW-1185">Reference proteome</keyword>
<dbReference type="SUPFAM" id="SSF50998">
    <property type="entry name" value="Quinoprotein alcohol dehydrogenase-like"/>
    <property type="match status" value="1"/>
</dbReference>
<gene>
    <name evidence="1" type="ORF">FE782_11880</name>
</gene>
<proteinExistence type="predicted"/>
<protein>
    <recommendedName>
        <fullName evidence="3">WD40 repeat domain-containing protein</fullName>
    </recommendedName>
</protein>
<dbReference type="EMBL" id="VCIW01000006">
    <property type="protein sequence ID" value="TLS52060.1"/>
    <property type="molecule type" value="Genomic_DNA"/>
</dbReference>